<dbReference type="Proteomes" id="UP000184423">
    <property type="component" value="Unassembled WGS sequence"/>
</dbReference>
<sequence>MILKPMEVKNLKRGKWIDVEVYDGDVRVLRRNYCGVYELFHRDNPRKIEYFEDLQLFKIRYGTLIKKFPLTNISKQRLEIYKVAEHLDLSSLLKWFSTYGIVDLKKSINIDGLKIDYYIWSSDADACNCEFQIIESKDGYTINISKEPYEKIKRAS</sequence>
<proteinExistence type="predicted"/>
<protein>
    <submittedName>
        <fullName evidence="1">Uncharacterized protein</fullName>
    </submittedName>
</protein>
<evidence type="ECO:0000313" key="2">
    <source>
        <dbReference type="Proteomes" id="UP000184423"/>
    </source>
</evidence>
<dbReference type="AlphaFoldDB" id="A0A1M4ZRU8"/>
<organism evidence="1 2">
    <name type="scientific">Caloramator proteoclasticus DSM 10124</name>
    <dbReference type="NCBI Taxonomy" id="1121262"/>
    <lineage>
        <taxon>Bacteria</taxon>
        <taxon>Bacillati</taxon>
        <taxon>Bacillota</taxon>
        <taxon>Clostridia</taxon>
        <taxon>Eubacteriales</taxon>
        <taxon>Clostridiaceae</taxon>
        <taxon>Caloramator</taxon>
    </lineage>
</organism>
<name>A0A1M4ZRU8_9CLOT</name>
<keyword evidence="2" id="KW-1185">Reference proteome</keyword>
<reference evidence="2" key="1">
    <citation type="submission" date="2016-11" db="EMBL/GenBank/DDBJ databases">
        <authorList>
            <person name="Varghese N."/>
            <person name="Submissions S."/>
        </authorList>
    </citation>
    <scope>NUCLEOTIDE SEQUENCE [LARGE SCALE GENOMIC DNA]</scope>
    <source>
        <strain evidence="2">DSM 10124</strain>
    </source>
</reference>
<accession>A0A1M4ZRU8</accession>
<gene>
    <name evidence="1" type="ORF">SAMN02746091_01983</name>
</gene>
<evidence type="ECO:0000313" key="1">
    <source>
        <dbReference type="EMBL" id="SHF20296.1"/>
    </source>
</evidence>
<dbReference type="EMBL" id="FQVG01000042">
    <property type="protein sequence ID" value="SHF20296.1"/>
    <property type="molecule type" value="Genomic_DNA"/>
</dbReference>
<dbReference type="RefSeq" id="WP_073249409.1">
    <property type="nucleotide sequence ID" value="NZ_FQVG01000042.1"/>
</dbReference>